<protein>
    <recommendedName>
        <fullName evidence="5">phosphoserine transaminase</fullName>
        <ecNumber evidence="5">2.6.1.52</ecNumber>
    </recommendedName>
    <alternativeName>
        <fullName evidence="13">Phosphohydroxythreonine aminotransferase</fullName>
    </alternativeName>
</protein>
<evidence type="ECO:0000256" key="5">
    <source>
        <dbReference type="ARBA" id="ARBA00013030"/>
    </source>
</evidence>
<keyword evidence="11" id="KW-0664">Pyridoxine biosynthesis</keyword>
<evidence type="ECO:0000256" key="1">
    <source>
        <dbReference type="ARBA" id="ARBA00001933"/>
    </source>
</evidence>
<dbReference type="InterPro" id="IPR015424">
    <property type="entry name" value="PyrdxlP-dep_Trfase"/>
</dbReference>
<feature type="domain" description="Aminotransferase class V" evidence="16">
    <location>
        <begin position="147"/>
        <end position="333"/>
    </location>
</feature>
<keyword evidence="9 17" id="KW-0808">Transferase</keyword>
<dbReference type="PANTHER" id="PTHR21152">
    <property type="entry name" value="AMINOTRANSFERASE CLASS V"/>
    <property type="match status" value="1"/>
</dbReference>
<keyword evidence="10" id="KW-0663">Pyridoxal phosphate</keyword>
<dbReference type="GO" id="GO:0006564">
    <property type="term" value="P:L-serine biosynthetic process"/>
    <property type="evidence" value="ECO:0007669"/>
    <property type="project" value="UniProtKB-KW"/>
</dbReference>
<dbReference type="EC" id="2.6.1.52" evidence="5"/>
<proteinExistence type="inferred from homology"/>
<evidence type="ECO:0000256" key="13">
    <source>
        <dbReference type="ARBA" id="ARBA00031421"/>
    </source>
</evidence>
<evidence type="ECO:0000256" key="3">
    <source>
        <dbReference type="ARBA" id="ARBA00005099"/>
    </source>
</evidence>
<comment type="pathway">
    <text evidence="3">Amino-acid biosynthesis; L-serine biosynthesis; L-serine from 3-phospho-D-glycerate: step 2/3.</text>
</comment>
<evidence type="ECO:0000256" key="8">
    <source>
        <dbReference type="ARBA" id="ARBA00022605"/>
    </source>
</evidence>
<dbReference type="PANTHER" id="PTHR21152:SF40">
    <property type="entry name" value="ALANINE--GLYOXYLATE AMINOTRANSFERASE"/>
    <property type="match status" value="1"/>
</dbReference>
<dbReference type="UniPathway" id="UPA00135">
    <property type="reaction ID" value="UER00197"/>
</dbReference>
<dbReference type="GO" id="GO:0008615">
    <property type="term" value="P:pyridoxine biosynthetic process"/>
    <property type="evidence" value="ECO:0007669"/>
    <property type="project" value="UniProtKB-KW"/>
</dbReference>
<dbReference type="RefSeq" id="WP_184838053.1">
    <property type="nucleotide sequence ID" value="NZ_JACHMN010000002.1"/>
</dbReference>
<dbReference type="Pfam" id="PF00266">
    <property type="entry name" value="Aminotran_5"/>
    <property type="match status" value="1"/>
</dbReference>
<evidence type="ECO:0000256" key="2">
    <source>
        <dbReference type="ARBA" id="ARBA00003483"/>
    </source>
</evidence>
<comment type="cofactor">
    <cofactor evidence="1">
        <name>pyridoxal 5'-phosphate</name>
        <dbReference type="ChEBI" id="CHEBI:597326"/>
    </cofactor>
</comment>
<evidence type="ECO:0000313" key="17">
    <source>
        <dbReference type="EMBL" id="MBB5870570.1"/>
    </source>
</evidence>
<evidence type="ECO:0000259" key="16">
    <source>
        <dbReference type="Pfam" id="PF00266"/>
    </source>
</evidence>
<evidence type="ECO:0000256" key="10">
    <source>
        <dbReference type="ARBA" id="ARBA00022898"/>
    </source>
</evidence>
<evidence type="ECO:0000256" key="14">
    <source>
        <dbReference type="ARBA" id="ARBA00047630"/>
    </source>
</evidence>
<dbReference type="GO" id="GO:0008453">
    <property type="term" value="F:alanine-glyoxylate transaminase activity"/>
    <property type="evidence" value="ECO:0007669"/>
    <property type="project" value="TreeGrafter"/>
</dbReference>
<gene>
    <name evidence="17" type="ORF">F4553_003949</name>
</gene>
<dbReference type="Gene3D" id="3.40.640.10">
    <property type="entry name" value="Type I PLP-dependent aspartate aminotransferase-like (Major domain)"/>
    <property type="match status" value="1"/>
</dbReference>
<sequence length="373" mass="39370">MADPIRIPESLKPADGRFGCGPSKIREEAVAALAATGTSVLGTSHRQKPVKEQVARLRSGLAEFFSLPEGYEVIIGNGGTTAFWEVAAFSLIKDRAQFATFGEFGSKFAKAVKDAPFLGNPTVIKSDPGTAPSLQAEAGVDAYGLPQNETSTGVAVPVTRVVGADEGAIMLHDATSAAGGLPVDLLETDVYYFAPQKCFASDGGLWIALMSPAAIARAQEIKEGGRYIPAFLDLVTAIDNSRLEQTLNTPALATIILAAEQTDWMNAQGGLDWAVSRTAASAAAIYGWAEKSPVATPFVTDPELRSNVVATIDFAETVDATAVAKALRANGIVDTEPYRKLGRNQLRIALYPAVEPADVEALTSSIDYVIDHL</sequence>
<dbReference type="InterPro" id="IPR015422">
    <property type="entry name" value="PyrdxlP-dep_Trfase_small"/>
</dbReference>
<comment type="caution">
    <text evidence="17">The sequence shown here is derived from an EMBL/GenBank/DDBJ whole genome shotgun (WGS) entry which is preliminary data.</text>
</comment>
<evidence type="ECO:0000256" key="4">
    <source>
        <dbReference type="ARBA" id="ARBA00006904"/>
    </source>
</evidence>
<dbReference type="EMBL" id="JACHMN010000002">
    <property type="protein sequence ID" value="MBB5870570.1"/>
    <property type="molecule type" value="Genomic_DNA"/>
</dbReference>
<keyword evidence="6" id="KW-0963">Cytoplasm</keyword>
<evidence type="ECO:0000256" key="7">
    <source>
        <dbReference type="ARBA" id="ARBA00022576"/>
    </source>
</evidence>
<keyword evidence="12" id="KW-0718">Serine biosynthesis</keyword>
<dbReference type="InterPro" id="IPR022278">
    <property type="entry name" value="Pser_aminoTfrase"/>
</dbReference>
<comment type="function">
    <text evidence="2">Catalyzes the reversible conversion of 3-phosphohydroxypyruvate to phosphoserine and of 3-hydroxy-2-oxo-4-phosphonooxybutanoate to phosphohydroxythreonine.</text>
</comment>
<evidence type="ECO:0000256" key="11">
    <source>
        <dbReference type="ARBA" id="ARBA00023096"/>
    </source>
</evidence>
<reference evidence="17 18" key="1">
    <citation type="submission" date="2020-08" db="EMBL/GenBank/DDBJ databases">
        <title>Sequencing the genomes of 1000 actinobacteria strains.</title>
        <authorList>
            <person name="Klenk H.-P."/>
        </authorList>
    </citation>
    <scope>NUCLEOTIDE SEQUENCE [LARGE SCALE GENOMIC DNA]</scope>
    <source>
        <strain evidence="17 18">DSM 45362</strain>
    </source>
</reference>
<dbReference type="GO" id="GO:0019265">
    <property type="term" value="P:glycine biosynthetic process, by transamination of glyoxylate"/>
    <property type="evidence" value="ECO:0007669"/>
    <property type="project" value="TreeGrafter"/>
</dbReference>
<keyword evidence="18" id="KW-1185">Reference proteome</keyword>
<name>A0A841BUX9_9ACTN</name>
<accession>A0A841BUX9</accession>
<evidence type="ECO:0000256" key="15">
    <source>
        <dbReference type="ARBA" id="ARBA00049007"/>
    </source>
</evidence>
<dbReference type="AlphaFoldDB" id="A0A841BUX9"/>
<dbReference type="InterPro" id="IPR015421">
    <property type="entry name" value="PyrdxlP-dep_Trfase_major"/>
</dbReference>
<dbReference type="Proteomes" id="UP000587527">
    <property type="component" value="Unassembled WGS sequence"/>
</dbReference>
<dbReference type="InterPro" id="IPR006272">
    <property type="entry name" value="Pser_aminoTfrase_mycobac"/>
</dbReference>
<keyword evidence="7 17" id="KW-0032">Aminotransferase</keyword>
<evidence type="ECO:0000256" key="9">
    <source>
        <dbReference type="ARBA" id="ARBA00022679"/>
    </source>
</evidence>
<keyword evidence="8" id="KW-0028">Amino-acid biosynthesis</keyword>
<evidence type="ECO:0000313" key="18">
    <source>
        <dbReference type="Proteomes" id="UP000587527"/>
    </source>
</evidence>
<dbReference type="PIRSF" id="PIRSF000525">
    <property type="entry name" value="SerC"/>
    <property type="match status" value="1"/>
</dbReference>
<comment type="catalytic activity">
    <reaction evidence="14">
        <text>4-(phosphooxy)-L-threonine + 2-oxoglutarate = (R)-3-hydroxy-2-oxo-4-phosphooxybutanoate + L-glutamate</text>
        <dbReference type="Rhea" id="RHEA:16573"/>
        <dbReference type="ChEBI" id="CHEBI:16810"/>
        <dbReference type="ChEBI" id="CHEBI:29985"/>
        <dbReference type="ChEBI" id="CHEBI:58452"/>
        <dbReference type="ChEBI" id="CHEBI:58538"/>
        <dbReference type="EC" id="2.6.1.52"/>
    </reaction>
</comment>
<evidence type="ECO:0000256" key="12">
    <source>
        <dbReference type="ARBA" id="ARBA00023299"/>
    </source>
</evidence>
<dbReference type="InterPro" id="IPR000192">
    <property type="entry name" value="Aminotrans_V_dom"/>
</dbReference>
<dbReference type="NCBIfam" id="TIGR01366">
    <property type="entry name" value="serC_3"/>
    <property type="match status" value="1"/>
</dbReference>
<dbReference type="GO" id="GO:0004760">
    <property type="term" value="F:L-serine-pyruvate transaminase activity"/>
    <property type="evidence" value="ECO:0007669"/>
    <property type="project" value="TreeGrafter"/>
</dbReference>
<comment type="catalytic activity">
    <reaction evidence="15">
        <text>O-phospho-L-serine + 2-oxoglutarate = 3-phosphooxypyruvate + L-glutamate</text>
        <dbReference type="Rhea" id="RHEA:14329"/>
        <dbReference type="ChEBI" id="CHEBI:16810"/>
        <dbReference type="ChEBI" id="CHEBI:18110"/>
        <dbReference type="ChEBI" id="CHEBI:29985"/>
        <dbReference type="ChEBI" id="CHEBI:57524"/>
        <dbReference type="EC" id="2.6.1.52"/>
    </reaction>
</comment>
<evidence type="ECO:0000256" key="6">
    <source>
        <dbReference type="ARBA" id="ARBA00022490"/>
    </source>
</evidence>
<dbReference type="SUPFAM" id="SSF53383">
    <property type="entry name" value="PLP-dependent transferases"/>
    <property type="match status" value="1"/>
</dbReference>
<comment type="similarity">
    <text evidence="4">Belongs to the class-V pyridoxal-phosphate-dependent aminotransferase family. SerC subfamily.</text>
</comment>
<dbReference type="Gene3D" id="3.90.1150.10">
    <property type="entry name" value="Aspartate Aminotransferase, domain 1"/>
    <property type="match status" value="1"/>
</dbReference>
<organism evidence="17 18">
    <name type="scientific">Allocatelliglobosispora scoriae</name>
    <dbReference type="NCBI Taxonomy" id="643052"/>
    <lineage>
        <taxon>Bacteria</taxon>
        <taxon>Bacillati</taxon>
        <taxon>Actinomycetota</taxon>
        <taxon>Actinomycetes</taxon>
        <taxon>Micromonosporales</taxon>
        <taxon>Micromonosporaceae</taxon>
        <taxon>Allocatelliglobosispora</taxon>
    </lineage>
</organism>
<dbReference type="GO" id="GO:0004648">
    <property type="term" value="F:O-phospho-L-serine:2-oxoglutarate aminotransferase activity"/>
    <property type="evidence" value="ECO:0007669"/>
    <property type="project" value="UniProtKB-EC"/>
</dbReference>